<accession>A0A1Q8ZLH4</accession>
<feature type="chain" id="PRO_5012864506" description="Copper resistance protein CopZ" evidence="2">
    <location>
        <begin position="23"/>
        <end position="171"/>
    </location>
</feature>
<dbReference type="InterPro" id="IPR007410">
    <property type="entry name" value="LpqE-like"/>
</dbReference>
<keyword evidence="2" id="KW-0732">Signal</keyword>
<gene>
    <name evidence="3" type="ORF">BJF95_01005</name>
</gene>
<organism evidence="3 4">
    <name type="scientific">Rhizobium oryziradicis</name>
    <dbReference type="NCBI Taxonomy" id="1867956"/>
    <lineage>
        <taxon>Bacteria</taxon>
        <taxon>Pseudomonadati</taxon>
        <taxon>Pseudomonadota</taxon>
        <taxon>Alphaproteobacteria</taxon>
        <taxon>Hyphomicrobiales</taxon>
        <taxon>Rhizobiaceae</taxon>
        <taxon>Rhizobium/Agrobacterium group</taxon>
        <taxon>Rhizobium</taxon>
    </lineage>
</organism>
<evidence type="ECO:0000313" key="4">
    <source>
        <dbReference type="Proteomes" id="UP000186894"/>
    </source>
</evidence>
<dbReference type="AlphaFoldDB" id="A0A1Q8ZLH4"/>
<dbReference type="InterPro" id="IPR036182">
    <property type="entry name" value="PCuAC_sf"/>
</dbReference>
<feature type="region of interest" description="Disordered" evidence="1">
    <location>
        <begin position="150"/>
        <end position="171"/>
    </location>
</feature>
<reference evidence="3 4" key="1">
    <citation type="submission" date="2016-09" db="EMBL/GenBank/DDBJ databases">
        <title>Rhizobium oryziradicis sp. nov., isolated from the root of rice.</title>
        <authorList>
            <person name="Zhao J."/>
            <person name="Zhang X."/>
        </authorList>
    </citation>
    <scope>NUCLEOTIDE SEQUENCE [LARGE SCALE GENOMIC DNA]</scope>
    <source>
        <strain evidence="3 4">N19</strain>
    </source>
</reference>
<dbReference type="Proteomes" id="UP000186894">
    <property type="component" value="Unassembled WGS sequence"/>
</dbReference>
<evidence type="ECO:0000256" key="2">
    <source>
        <dbReference type="SAM" id="SignalP"/>
    </source>
</evidence>
<comment type="caution">
    <text evidence="3">The sequence shown here is derived from an EMBL/GenBank/DDBJ whole genome shotgun (WGS) entry which is preliminary data.</text>
</comment>
<evidence type="ECO:0008006" key="5">
    <source>
        <dbReference type="Google" id="ProtNLM"/>
    </source>
</evidence>
<dbReference type="EMBL" id="MKIM01000031">
    <property type="protein sequence ID" value="OLP42735.1"/>
    <property type="molecule type" value="Genomic_DNA"/>
</dbReference>
<protein>
    <recommendedName>
        <fullName evidence="5">Copper resistance protein CopZ</fullName>
    </recommendedName>
</protein>
<sequence length="171" mass="18533">MKHLLINIAAVGALLLAQPAFSHDFKVGELHIIHPVARAMLPGAQVGGGYLTIDNEGATDDRLVGGTSQRARSVQVHEMKIADGVMSMNELKQGLAVPAKTKTELKPGSYHLMFMNVEKPFQQGEKIKAVLNFEKAGPVEVEFTVVAANGDDKSGDMHDHSNHKMPMDPKK</sequence>
<evidence type="ECO:0000256" key="1">
    <source>
        <dbReference type="SAM" id="MobiDB-lite"/>
    </source>
</evidence>
<keyword evidence="4" id="KW-1185">Reference proteome</keyword>
<dbReference type="PANTHER" id="PTHR36302:SF1">
    <property type="entry name" value="COPPER CHAPERONE PCU(A)C"/>
    <property type="match status" value="1"/>
</dbReference>
<dbReference type="PANTHER" id="PTHR36302">
    <property type="entry name" value="BLR7088 PROTEIN"/>
    <property type="match status" value="1"/>
</dbReference>
<dbReference type="Gene3D" id="2.60.40.1890">
    <property type="entry name" value="PCu(A)C copper chaperone"/>
    <property type="match status" value="1"/>
</dbReference>
<evidence type="ECO:0000313" key="3">
    <source>
        <dbReference type="EMBL" id="OLP42735.1"/>
    </source>
</evidence>
<dbReference type="SUPFAM" id="SSF110087">
    <property type="entry name" value="DR1885-like metal-binding protein"/>
    <property type="match status" value="1"/>
</dbReference>
<dbReference type="RefSeq" id="WP_075641430.1">
    <property type="nucleotide sequence ID" value="NZ_MKIM01000031.1"/>
</dbReference>
<dbReference type="Pfam" id="PF04314">
    <property type="entry name" value="PCuAC"/>
    <property type="match status" value="1"/>
</dbReference>
<dbReference type="InterPro" id="IPR058248">
    <property type="entry name" value="Lxx211020-like"/>
</dbReference>
<dbReference type="OrthoDB" id="9796962at2"/>
<dbReference type="STRING" id="1867956.BJF95_01005"/>
<proteinExistence type="predicted"/>
<name>A0A1Q8ZLH4_9HYPH</name>
<feature type="signal peptide" evidence="2">
    <location>
        <begin position="1"/>
        <end position="22"/>
    </location>
</feature>